<reference evidence="1 2" key="1">
    <citation type="submission" date="2017-03" db="EMBL/GenBank/DDBJ databases">
        <title>Genome analysis of strain PAMC 26510.</title>
        <authorList>
            <person name="Oh H.-M."/>
            <person name="Yang J.-A."/>
        </authorList>
    </citation>
    <scope>NUCLEOTIDE SEQUENCE [LARGE SCALE GENOMIC DNA]</scope>
    <source>
        <strain evidence="1 2">PAMC 26510</strain>
    </source>
</reference>
<sequence length="47" mass="5323">MHYLASGQRAASTLLMLLHELLVATTATQRQHNTNTTQIRFITRDTP</sequence>
<protein>
    <submittedName>
        <fullName evidence="1">Uncharacterized protein</fullName>
    </submittedName>
</protein>
<proteinExistence type="predicted"/>
<comment type="caution">
    <text evidence="1">The sequence shown here is derived from an EMBL/GenBank/DDBJ whole genome shotgun (WGS) entry which is preliminary data.</text>
</comment>
<dbReference type="AlphaFoldDB" id="A0A242MXC8"/>
<name>A0A242MXC8_CABSO</name>
<organism evidence="1 2">
    <name type="scientific">Caballeronia sordidicola</name>
    <name type="common">Burkholderia sordidicola</name>
    <dbReference type="NCBI Taxonomy" id="196367"/>
    <lineage>
        <taxon>Bacteria</taxon>
        <taxon>Pseudomonadati</taxon>
        <taxon>Pseudomonadota</taxon>
        <taxon>Betaproteobacteria</taxon>
        <taxon>Burkholderiales</taxon>
        <taxon>Burkholderiaceae</taxon>
        <taxon>Caballeronia</taxon>
    </lineage>
</organism>
<dbReference type="EMBL" id="NBTY01000065">
    <property type="protein sequence ID" value="OTP76089.1"/>
    <property type="molecule type" value="Genomic_DNA"/>
</dbReference>
<gene>
    <name evidence="1" type="ORF">PAMC26510_12240</name>
</gene>
<dbReference type="Proteomes" id="UP000194546">
    <property type="component" value="Unassembled WGS sequence"/>
</dbReference>
<evidence type="ECO:0000313" key="1">
    <source>
        <dbReference type="EMBL" id="OTP76089.1"/>
    </source>
</evidence>
<accession>A0A242MXC8</accession>
<evidence type="ECO:0000313" key="2">
    <source>
        <dbReference type="Proteomes" id="UP000194546"/>
    </source>
</evidence>